<dbReference type="InterPro" id="IPR052159">
    <property type="entry name" value="Competence_DNA_uptake"/>
</dbReference>
<feature type="transmembrane region" description="Helical" evidence="6">
    <location>
        <begin position="357"/>
        <end position="374"/>
    </location>
</feature>
<evidence type="ECO:0000256" key="4">
    <source>
        <dbReference type="ARBA" id="ARBA00022989"/>
    </source>
</evidence>
<feature type="domain" description="DUF4131" evidence="8">
    <location>
        <begin position="84"/>
        <end position="209"/>
    </location>
</feature>
<evidence type="ECO:0000256" key="1">
    <source>
        <dbReference type="ARBA" id="ARBA00004651"/>
    </source>
</evidence>
<dbReference type="InterPro" id="IPR025405">
    <property type="entry name" value="DUF4131"/>
</dbReference>
<evidence type="ECO:0008006" key="11">
    <source>
        <dbReference type="Google" id="ProtNLM"/>
    </source>
</evidence>
<keyword evidence="4 6" id="KW-1133">Transmembrane helix</keyword>
<feature type="transmembrane region" description="Helical" evidence="6">
    <location>
        <begin position="275"/>
        <end position="299"/>
    </location>
</feature>
<evidence type="ECO:0000259" key="7">
    <source>
        <dbReference type="Pfam" id="PF03772"/>
    </source>
</evidence>
<feature type="transmembrane region" description="Helical" evidence="6">
    <location>
        <begin position="413"/>
        <end position="436"/>
    </location>
</feature>
<feature type="transmembrane region" description="Helical" evidence="6">
    <location>
        <begin position="311"/>
        <end position="326"/>
    </location>
</feature>
<comment type="caution">
    <text evidence="9">The sequence shown here is derived from an EMBL/GenBank/DDBJ whole genome shotgun (WGS) entry which is preliminary data.</text>
</comment>
<dbReference type="NCBIfam" id="TIGR00360">
    <property type="entry name" value="ComEC_N-term"/>
    <property type="match status" value="1"/>
</dbReference>
<dbReference type="Pfam" id="PF13567">
    <property type="entry name" value="DUF4131"/>
    <property type="match status" value="1"/>
</dbReference>
<evidence type="ECO:0000256" key="3">
    <source>
        <dbReference type="ARBA" id="ARBA00022692"/>
    </source>
</evidence>
<reference evidence="10" key="1">
    <citation type="submission" date="2017-09" db="EMBL/GenBank/DDBJ databases">
        <title>Depth-based differentiation of microbial function through sediment-hosted aquifers and enrichment of novel symbionts in the deep terrestrial subsurface.</title>
        <authorList>
            <person name="Probst A.J."/>
            <person name="Ladd B."/>
            <person name="Jarett J.K."/>
            <person name="Geller-Mcgrath D.E."/>
            <person name="Sieber C.M.K."/>
            <person name="Emerson J.B."/>
            <person name="Anantharaman K."/>
            <person name="Thomas B.C."/>
            <person name="Malmstrom R."/>
            <person name="Stieglmeier M."/>
            <person name="Klingl A."/>
            <person name="Woyke T."/>
            <person name="Ryan C.M."/>
            <person name="Banfield J.F."/>
        </authorList>
    </citation>
    <scope>NUCLEOTIDE SEQUENCE [LARGE SCALE GENOMIC DNA]</scope>
</reference>
<comment type="subcellular location">
    <subcellularLocation>
        <location evidence="1">Cell membrane</location>
        <topology evidence="1">Multi-pass membrane protein</topology>
    </subcellularLocation>
</comment>
<evidence type="ECO:0000313" key="10">
    <source>
        <dbReference type="Proteomes" id="UP000228743"/>
    </source>
</evidence>
<feature type="domain" description="ComEC/Rec2-related protein" evidence="7">
    <location>
        <begin position="259"/>
        <end position="528"/>
    </location>
</feature>
<sequence>MAKQYLWFWQFCRHCQLILRPWFVFITFQGLFIWCYFITPYHFLYLVSAIIRVMKKYRRIIMIVSLGFIAGTLFAPLFNLSSLGLYLFIFFLILSFLFFRFRRLCLVLLFISFLFLALWRYHLRAPDSLAKYNGQKVEMIGTVCEEPDRRGGSQKILLCVSGGKVLISTSPYPEYFYGDQLSFRGTLKAPEVIEDFRYDYYLARYDIYSLSYQPYLEKVGEGSGINNLFFRGLFNLKKSFFEIINRGMPEPEAGLGNALILGYKRTVSDANLDKFSIIGISHMIAISGTHITMLSAMMMKFLLLFRLRKKRAFYLSIILLFLYVLLTGWQASAVRSLIMGGMALWAACFGKDVKIELALVVSAFAMLLFNPTLLRDDLGFQLSFLAMLALIYIYPIGDYFGRKFFGKRRNLKLSWDVLNVTLAAQLVTAPISLINFGRFSIIAPVANILVLWTFPFLMSALIGALFLSGVIPILNWLWFWPSYCLLRYQFMMTDILASVPYAAVSSSAWNWLGGWIYYFILFIITFFFYRKFVQIKKLYK</sequence>
<evidence type="ECO:0000256" key="5">
    <source>
        <dbReference type="ARBA" id="ARBA00023136"/>
    </source>
</evidence>
<organism evidence="9 10">
    <name type="scientific">Candidatus Falkowbacteria bacterium CG_4_10_14_0_2_um_filter_41_15</name>
    <dbReference type="NCBI Taxonomy" id="1974554"/>
    <lineage>
        <taxon>Bacteria</taxon>
        <taxon>Candidatus Falkowiibacteriota</taxon>
    </lineage>
</organism>
<dbReference type="PANTHER" id="PTHR30619">
    <property type="entry name" value="DNA INTERNALIZATION/COMPETENCE PROTEIN COMEC/REC2"/>
    <property type="match status" value="1"/>
</dbReference>
<name>A0A2M7W0E8_9BACT</name>
<gene>
    <name evidence="9" type="ORF">COX68_00435</name>
</gene>
<accession>A0A2M7W0E8</accession>
<dbReference type="Proteomes" id="UP000228743">
    <property type="component" value="Unassembled WGS sequence"/>
</dbReference>
<dbReference type="GO" id="GO:0005886">
    <property type="term" value="C:plasma membrane"/>
    <property type="evidence" value="ECO:0007669"/>
    <property type="project" value="UniProtKB-SubCell"/>
</dbReference>
<dbReference type="EMBL" id="PFPX01000009">
    <property type="protein sequence ID" value="PJA10418.1"/>
    <property type="molecule type" value="Genomic_DNA"/>
</dbReference>
<keyword evidence="2" id="KW-1003">Cell membrane</keyword>
<keyword evidence="5 6" id="KW-0472">Membrane</keyword>
<feature type="transmembrane region" description="Helical" evidence="6">
    <location>
        <begin position="22"/>
        <end position="47"/>
    </location>
</feature>
<dbReference type="Pfam" id="PF03772">
    <property type="entry name" value="Competence"/>
    <property type="match status" value="1"/>
</dbReference>
<dbReference type="AlphaFoldDB" id="A0A2M7W0E8"/>
<feature type="transmembrane region" description="Helical" evidence="6">
    <location>
        <begin position="380"/>
        <end position="401"/>
    </location>
</feature>
<evidence type="ECO:0000259" key="8">
    <source>
        <dbReference type="Pfam" id="PF13567"/>
    </source>
</evidence>
<keyword evidence="3 6" id="KW-0812">Transmembrane</keyword>
<evidence type="ECO:0000313" key="9">
    <source>
        <dbReference type="EMBL" id="PJA10418.1"/>
    </source>
</evidence>
<evidence type="ECO:0000256" key="6">
    <source>
        <dbReference type="SAM" id="Phobius"/>
    </source>
</evidence>
<dbReference type="InterPro" id="IPR004477">
    <property type="entry name" value="ComEC_N"/>
</dbReference>
<evidence type="ECO:0000256" key="2">
    <source>
        <dbReference type="ARBA" id="ARBA00022475"/>
    </source>
</evidence>
<protein>
    <recommendedName>
        <fullName evidence="11">ComEC/Rec2-related protein domain-containing protein</fullName>
    </recommendedName>
</protein>
<feature type="transmembrane region" description="Helical" evidence="6">
    <location>
        <begin position="456"/>
        <end position="478"/>
    </location>
</feature>
<proteinExistence type="predicted"/>
<feature type="transmembrane region" description="Helical" evidence="6">
    <location>
        <begin position="59"/>
        <end position="77"/>
    </location>
</feature>
<feature type="transmembrane region" description="Helical" evidence="6">
    <location>
        <begin position="83"/>
        <end position="99"/>
    </location>
</feature>
<feature type="transmembrane region" description="Helical" evidence="6">
    <location>
        <begin position="104"/>
        <end position="122"/>
    </location>
</feature>
<feature type="transmembrane region" description="Helical" evidence="6">
    <location>
        <begin position="515"/>
        <end position="533"/>
    </location>
</feature>
<dbReference type="PANTHER" id="PTHR30619:SF7">
    <property type="entry name" value="BETA-LACTAMASE DOMAIN PROTEIN"/>
    <property type="match status" value="1"/>
</dbReference>